<evidence type="ECO:0000256" key="1">
    <source>
        <dbReference type="ARBA" id="ARBA00006010"/>
    </source>
</evidence>
<evidence type="ECO:0008006" key="5">
    <source>
        <dbReference type="Google" id="ProtNLM"/>
    </source>
</evidence>
<evidence type="ECO:0000313" key="4">
    <source>
        <dbReference type="Proteomes" id="UP000636709"/>
    </source>
</evidence>
<dbReference type="OrthoDB" id="5421723at2759"/>
<dbReference type="Gramene" id="Dexi5B01G0000030.1">
    <property type="protein sequence ID" value="Dexi5B01G0000030.1:cds"/>
    <property type="gene ID" value="Dexi5B01G0000030"/>
</dbReference>
<organism evidence="3 4">
    <name type="scientific">Digitaria exilis</name>
    <dbReference type="NCBI Taxonomy" id="1010633"/>
    <lineage>
        <taxon>Eukaryota</taxon>
        <taxon>Viridiplantae</taxon>
        <taxon>Streptophyta</taxon>
        <taxon>Embryophyta</taxon>
        <taxon>Tracheophyta</taxon>
        <taxon>Spermatophyta</taxon>
        <taxon>Magnoliopsida</taxon>
        <taxon>Liliopsida</taxon>
        <taxon>Poales</taxon>
        <taxon>Poaceae</taxon>
        <taxon>PACMAD clade</taxon>
        <taxon>Panicoideae</taxon>
        <taxon>Panicodae</taxon>
        <taxon>Paniceae</taxon>
        <taxon>Anthephorinae</taxon>
        <taxon>Digitaria</taxon>
    </lineage>
</organism>
<comment type="similarity">
    <text evidence="1">Belongs to the STIG1 family.</text>
</comment>
<comment type="caution">
    <text evidence="3">The sequence shown here is derived from an EMBL/GenBank/DDBJ whole genome shotgun (WGS) entry which is preliminary data.</text>
</comment>
<keyword evidence="2" id="KW-0732">Signal</keyword>
<reference evidence="3" key="1">
    <citation type="submission" date="2020-07" db="EMBL/GenBank/DDBJ databases">
        <title>Genome sequence and genetic diversity analysis of an under-domesticated orphan crop, white fonio (Digitaria exilis).</title>
        <authorList>
            <person name="Bennetzen J.L."/>
            <person name="Chen S."/>
            <person name="Ma X."/>
            <person name="Wang X."/>
            <person name="Yssel A.E.J."/>
            <person name="Chaluvadi S.R."/>
            <person name="Johnson M."/>
            <person name="Gangashetty P."/>
            <person name="Hamidou F."/>
            <person name="Sanogo M.D."/>
            <person name="Zwaenepoel A."/>
            <person name="Wallace J."/>
            <person name="Van De Peer Y."/>
            <person name="Van Deynze A."/>
        </authorList>
    </citation>
    <scope>NUCLEOTIDE SEQUENCE</scope>
    <source>
        <tissue evidence="3">Leaves</tissue>
    </source>
</reference>
<proteinExistence type="inferred from homology"/>
<dbReference type="Pfam" id="PF04885">
    <property type="entry name" value="Stig1"/>
    <property type="match status" value="1"/>
</dbReference>
<evidence type="ECO:0000313" key="3">
    <source>
        <dbReference type="EMBL" id="KAF8643752.1"/>
    </source>
</evidence>
<evidence type="ECO:0000256" key="2">
    <source>
        <dbReference type="ARBA" id="ARBA00022729"/>
    </source>
</evidence>
<protein>
    <recommendedName>
        <fullName evidence="5">Stigma-specific Stig1 family protein</fullName>
    </recommendedName>
</protein>
<dbReference type="AlphaFoldDB" id="A0A835A7A0"/>
<dbReference type="InterPro" id="IPR006969">
    <property type="entry name" value="Stig-like"/>
</dbReference>
<dbReference type="Proteomes" id="UP000636709">
    <property type="component" value="Unassembled WGS sequence"/>
</dbReference>
<keyword evidence="4" id="KW-1185">Reference proteome</keyword>
<gene>
    <name evidence="3" type="ORF">HU200_066819</name>
</gene>
<dbReference type="EMBL" id="JACEFO010003178">
    <property type="protein sequence ID" value="KAF8643752.1"/>
    <property type="molecule type" value="Genomic_DNA"/>
</dbReference>
<sequence>MHCCRQPTRLVRTLPGIGRGTHTDHRRRIACRHARTAMRKATVFLMALALALSLAAASTPPPLRRSRFLGGSGNNNNSPPPPLSFYDCSKKPPTICLQPGSPGATCCKGTCVDTDHSFEHCGNCNKTCKYAQTCCQGKCVNTFTDAKNCGGCGKRCRTKCTNGYCDYAA</sequence>
<dbReference type="PANTHER" id="PTHR33227:SF54">
    <property type="entry name" value="PROTEIN STIG1"/>
    <property type="match status" value="1"/>
</dbReference>
<dbReference type="PANTHER" id="PTHR33227">
    <property type="entry name" value="STIGMA-SPECIFIC STIG1-LIKE PROTEIN 3"/>
    <property type="match status" value="1"/>
</dbReference>
<name>A0A835A7A0_9POAL</name>
<accession>A0A835A7A0</accession>